<name>A0A381WMJ5_9ZZZZ</name>
<evidence type="ECO:0008006" key="2">
    <source>
        <dbReference type="Google" id="ProtNLM"/>
    </source>
</evidence>
<reference evidence="1" key="1">
    <citation type="submission" date="2018-05" db="EMBL/GenBank/DDBJ databases">
        <authorList>
            <person name="Lanie J.A."/>
            <person name="Ng W.-L."/>
            <person name="Kazmierczak K.M."/>
            <person name="Andrzejewski T.M."/>
            <person name="Davidsen T.M."/>
            <person name="Wayne K.J."/>
            <person name="Tettelin H."/>
            <person name="Glass J.I."/>
            <person name="Rusch D."/>
            <person name="Podicherti R."/>
            <person name="Tsui H.-C.T."/>
            <person name="Winkler M.E."/>
        </authorList>
    </citation>
    <scope>NUCLEOTIDE SEQUENCE</scope>
</reference>
<dbReference type="InterPro" id="IPR036520">
    <property type="entry name" value="UPF0759_sf"/>
</dbReference>
<organism evidence="1">
    <name type="scientific">marine metagenome</name>
    <dbReference type="NCBI Taxonomy" id="408172"/>
    <lineage>
        <taxon>unclassified sequences</taxon>
        <taxon>metagenomes</taxon>
        <taxon>ecological metagenomes</taxon>
    </lineage>
</organism>
<feature type="non-terminal residue" evidence="1">
    <location>
        <position position="1"/>
    </location>
</feature>
<gene>
    <name evidence="1" type="ORF">METZ01_LOCUS106584</name>
</gene>
<dbReference type="AlphaFoldDB" id="A0A381WMJ5"/>
<protein>
    <recommendedName>
        <fullName evidence="2">DUF72 domain-containing protein</fullName>
    </recommendedName>
</protein>
<proteinExistence type="predicted"/>
<accession>A0A381WMJ5</accession>
<dbReference type="EMBL" id="UINC01012284">
    <property type="protein sequence ID" value="SVA53730.1"/>
    <property type="molecule type" value="Genomic_DNA"/>
</dbReference>
<dbReference type="Gene3D" id="3.20.20.410">
    <property type="entry name" value="Protein of unknown function UPF0759"/>
    <property type="match status" value="1"/>
</dbReference>
<evidence type="ECO:0000313" key="1">
    <source>
        <dbReference type="EMBL" id="SVA53730.1"/>
    </source>
</evidence>
<dbReference type="SUPFAM" id="SSF117396">
    <property type="entry name" value="TM1631-like"/>
    <property type="match status" value="1"/>
</dbReference>
<sequence length="241" mass="26210">VALISVILLESIHTGVRSGVVRVNSQLLIGTCGWDHGHWCGPFYDPDLPTDWRLTYYANLLRAVLVPELTGVKVDALLAASWLEDTDEGFKFVIEISAELVDLLPHRPVSLNSWLEGIRLLAGQVAAVLVRPSPASRSPGPVALEQFCNALSPVPVCVEPSDHPGGRGVCGVVWYPSKQVAPTVGDYLVALSDVGDPKALRQLIEWFIEQNLVGAALFMTDRTRGFEHAQQARLIAEMLGV</sequence>